<evidence type="ECO:0000313" key="1">
    <source>
        <dbReference type="EMBL" id="KAG0413614.1"/>
    </source>
</evidence>
<proteinExistence type="predicted"/>
<name>A0AC60P2J6_IXOPE</name>
<organism evidence="1 2">
    <name type="scientific">Ixodes persulcatus</name>
    <name type="common">Taiga tick</name>
    <dbReference type="NCBI Taxonomy" id="34615"/>
    <lineage>
        <taxon>Eukaryota</taxon>
        <taxon>Metazoa</taxon>
        <taxon>Ecdysozoa</taxon>
        <taxon>Arthropoda</taxon>
        <taxon>Chelicerata</taxon>
        <taxon>Arachnida</taxon>
        <taxon>Acari</taxon>
        <taxon>Parasitiformes</taxon>
        <taxon>Ixodida</taxon>
        <taxon>Ixodoidea</taxon>
        <taxon>Ixodidae</taxon>
        <taxon>Ixodinae</taxon>
        <taxon>Ixodes</taxon>
    </lineage>
</organism>
<reference evidence="1 2" key="1">
    <citation type="journal article" date="2020" name="Cell">
        <title>Large-Scale Comparative Analyses of Tick Genomes Elucidate Their Genetic Diversity and Vector Capacities.</title>
        <authorList>
            <consortium name="Tick Genome and Microbiome Consortium (TIGMIC)"/>
            <person name="Jia N."/>
            <person name="Wang J."/>
            <person name="Shi W."/>
            <person name="Du L."/>
            <person name="Sun Y."/>
            <person name="Zhan W."/>
            <person name="Jiang J.F."/>
            <person name="Wang Q."/>
            <person name="Zhang B."/>
            <person name="Ji P."/>
            <person name="Bell-Sakyi L."/>
            <person name="Cui X.M."/>
            <person name="Yuan T.T."/>
            <person name="Jiang B.G."/>
            <person name="Yang W.F."/>
            <person name="Lam T.T."/>
            <person name="Chang Q.C."/>
            <person name="Ding S.J."/>
            <person name="Wang X.J."/>
            <person name="Zhu J.G."/>
            <person name="Ruan X.D."/>
            <person name="Zhao L."/>
            <person name="Wei J.T."/>
            <person name="Ye R.Z."/>
            <person name="Que T.C."/>
            <person name="Du C.H."/>
            <person name="Zhou Y.H."/>
            <person name="Cheng J.X."/>
            <person name="Dai P.F."/>
            <person name="Guo W.B."/>
            <person name="Han X.H."/>
            <person name="Huang E.J."/>
            <person name="Li L.F."/>
            <person name="Wei W."/>
            <person name="Gao Y.C."/>
            <person name="Liu J.Z."/>
            <person name="Shao H.Z."/>
            <person name="Wang X."/>
            <person name="Wang C.C."/>
            <person name="Yang T.C."/>
            <person name="Huo Q.B."/>
            <person name="Li W."/>
            <person name="Chen H.Y."/>
            <person name="Chen S.E."/>
            <person name="Zhou L.G."/>
            <person name="Ni X.B."/>
            <person name="Tian J.H."/>
            <person name="Sheng Y."/>
            <person name="Liu T."/>
            <person name="Pan Y.S."/>
            <person name="Xia L.Y."/>
            <person name="Li J."/>
            <person name="Zhao F."/>
            <person name="Cao W.C."/>
        </authorList>
    </citation>
    <scope>NUCLEOTIDE SEQUENCE [LARGE SCALE GENOMIC DNA]</scope>
    <source>
        <strain evidence="1">Iper-2018</strain>
    </source>
</reference>
<gene>
    <name evidence="1" type="ORF">HPB47_009218</name>
</gene>
<dbReference type="Proteomes" id="UP000805193">
    <property type="component" value="Unassembled WGS sequence"/>
</dbReference>
<sequence length="105" mass="11737">MAQVGCILKLYSGLVLDHVVLSRYCRGCQGALEPDDDGYGDWVWNHKFLKNIDCNAGRLGAEGALILFKRSLEKNGPRYTTILSDRDSRTFHALTQEGIYGCLDI</sequence>
<comment type="caution">
    <text evidence="1">The sequence shown here is derived from an EMBL/GenBank/DDBJ whole genome shotgun (WGS) entry which is preliminary data.</text>
</comment>
<evidence type="ECO:0000313" key="2">
    <source>
        <dbReference type="Proteomes" id="UP000805193"/>
    </source>
</evidence>
<protein>
    <submittedName>
        <fullName evidence="1">Uncharacterized protein</fullName>
    </submittedName>
</protein>
<dbReference type="EMBL" id="JABSTQ010011245">
    <property type="protein sequence ID" value="KAG0413614.1"/>
    <property type="molecule type" value="Genomic_DNA"/>
</dbReference>
<accession>A0AC60P2J6</accession>
<keyword evidence="2" id="KW-1185">Reference proteome</keyword>